<keyword evidence="10" id="KW-1185">Reference proteome</keyword>
<keyword evidence="2" id="KW-1003">Cell membrane</keyword>
<organism evidence="9 10">
    <name type="scientific">Bergeyella porcorum</name>
    <dbReference type="NCBI Taxonomy" id="1735111"/>
    <lineage>
        <taxon>Bacteria</taxon>
        <taxon>Pseudomonadati</taxon>
        <taxon>Bacteroidota</taxon>
        <taxon>Flavobacteriia</taxon>
        <taxon>Flavobacteriales</taxon>
        <taxon>Weeksellaceae</taxon>
        <taxon>Bergeyella</taxon>
    </lineage>
</organism>
<name>A0AAU0F2T0_9FLAO</name>
<evidence type="ECO:0000313" key="9">
    <source>
        <dbReference type="EMBL" id="WOC52396.1"/>
    </source>
</evidence>
<comment type="subcellular location">
    <subcellularLocation>
        <location evidence="1">Cell membrane</location>
        <topology evidence="1">Multi-pass membrane protein</topology>
    </subcellularLocation>
</comment>
<protein>
    <submittedName>
        <fullName evidence="9">Exosortase family protein XrtF</fullName>
    </submittedName>
</protein>
<gene>
    <name evidence="9" type="ORF">BPO_1749</name>
</gene>
<keyword evidence="4 8" id="KW-0812">Transmembrane</keyword>
<dbReference type="InterPro" id="IPR019127">
    <property type="entry name" value="Exosortase"/>
</dbReference>
<dbReference type="NCBIfam" id="TIGR04178">
    <property type="entry name" value="exo_archaeo"/>
    <property type="match status" value="1"/>
</dbReference>
<evidence type="ECO:0000256" key="5">
    <source>
        <dbReference type="ARBA" id="ARBA00022801"/>
    </source>
</evidence>
<sequence>MFDDFKPVLKILLRFLVIYLMLLGGYQLYLNDFEVQGLDPISRKIADNVVVVQNFLGYPSGLYDMVKEKSVYFYISGQYPTKMVEGCNAVSIMILFLSFIFAFYKGWKTFVFSVIGLAILYILNVLRIAGLNVIYVENEAWGNAAHDYAFPAIIYGGVVILWLVWIKFYVLKNE</sequence>
<evidence type="ECO:0000256" key="3">
    <source>
        <dbReference type="ARBA" id="ARBA00022670"/>
    </source>
</evidence>
<evidence type="ECO:0000313" key="10">
    <source>
        <dbReference type="Proteomes" id="UP001432059"/>
    </source>
</evidence>
<evidence type="ECO:0000256" key="1">
    <source>
        <dbReference type="ARBA" id="ARBA00004651"/>
    </source>
</evidence>
<keyword evidence="3" id="KW-0645">Protease</keyword>
<feature type="transmembrane region" description="Helical" evidence="8">
    <location>
        <begin position="111"/>
        <end position="136"/>
    </location>
</feature>
<dbReference type="AlphaFoldDB" id="A0AAU0F2T0"/>
<keyword evidence="6 8" id="KW-1133">Transmembrane helix</keyword>
<accession>A0AAU0F2T0</accession>
<dbReference type="Proteomes" id="UP001432059">
    <property type="component" value="Chromosome"/>
</dbReference>
<dbReference type="KEGG" id="bpor:BPO_1749"/>
<dbReference type="EMBL" id="CP136426">
    <property type="protein sequence ID" value="WOC52396.1"/>
    <property type="molecule type" value="Genomic_DNA"/>
</dbReference>
<evidence type="ECO:0000256" key="8">
    <source>
        <dbReference type="SAM" id="Phobius"/>
    </source>
</evidence>
<dbReference type="GO" id="GO:0005886">
    <property type="term" value="C:plasma membrane"/>
    <property type="evidence" value="ECO:0007669"/>
    <property type="project" value="UniProtKB-SubCell"/>
</dbReference>
<evidence type="ECO:0000256" key="4">
    <source>
        <dbReference type="ARBA" id="ARBA00022692"/>
    </source>
</evidence>
<dbReference type="GO" id="GO:0008233">
    <property type="term" value="F:peptidase activity"/>
    <property type="evidence" value="ECO:0007669"/>
    <property type="project" value="UniProtKB-KW"/>
</dbReference>
<evidence type="ECO:0000256" key="2">
    <source>
        <dbReference type="ARBA" id="ARBA00022475"/>
    </source>
</evidence>
<dbReference type="GO" id="GO:0006508">
    <property type="term" value="P:proteolysis"/>
    <property type="evidence" value="ECO:0007669"/>
    <property type="project" value="UniProtKB-KW"/>
</dbReference>
<feature type="transmembrane region" description="Helical" evidence="8">
    <location>
        <begin position="148"/>
        <end position="170"/>
    </location>
</feature>
<dbReference type="InterPro" id="IPR026392">
    <property type="entry name" value="Exo/Archaeosortase_dom"/>
</dbReference>
<dbReference type="NCBIfam" id="TIGR04128">
    <property type="entry name" value="exoso_Fjoh_1448"/>
    <property type="match status" value="1"/>
</dbReference>
<evidence type="ECO:0000256" key="7">
    <source>
        <dbReference type="ARBA" id="ARBA00023136"/>
    </source>
</evidence>
<dbReference type="RefSeq" id="WP_327983815.1">
    <property type="nucleotide sequence ID" value="NZ_CP136426.1"/>
</dbReference>
<dbReference type="InterPro" id="IPR026323">
    <property type="entry name" value="Exosortase-related_prot_XrtF"/>
</dbReference>
<feature type="transmembrane region" description="Helical" evidence="8">
    <location>
        <begin position="12"/>
        <end position="30"/>
    </location>
</feature>
<keyword evidence="7 8" id="KW-0472">Membrane</keyword>
<evidence type="ECO:0000256" key="6">
    <source>
        <dbReference type="ARBA" id="ARBA00022989"/>
    </source>
</evidence>
<feature type="transmembrane region" description="Helical" evidence="8">
    <location>
        <begin position="83"/>
        <end position="104"/>
    </location>
</feature>
<keyword evidence="5" id="KW-0378">Hydrolase</keyword>
<proteinExistence type="predicted"/>
<reference evidence="9" key="1">
    <citation type="submission" date="2023-10" db="EMBL/GenBank/DDBJ databases">
        <title>Characterization and whole genome sequencing of a novel strain of Bergeyella porcorum QD2021 isolated from pig.</title>
        <authorList>
            <person name="Liu G."/>
            <person name="Chen C."/>
            <person name="Han X."/>
        </authorList>
    </citation>
    <scope>NUCLEOTIDE SEQUENCE</scope>
    <source>
        <strain evidence="9">QD2021</strain>
    </source>
</reference>
<dbReference type="Pfam" id="PF09721">
    <property type="entry name" value="Exosortase_EpsH"/>
    <property type="match status" value="1"/>
</dbReference>